<protein>
    <submittedName>
        <fullName evidence="2">Uncharacterized protein</fullName>
    </submittedName>
</protein>
<organism evidence="2 3">
    <name type="scientific">Aspergillus homomorphus (strain CBS 101889)</name>
    <dbReference type="NCBI Taxonomy" id="1450537"/>
    <lineage>
        <taxon>Eukaryota</taxon>
        <taxon>Fungi</taxon>
        <taxon>Dikarya</taxon>
        <taxon>Ascomycota</taxon>
        <taxon>Pezizomycotina</taxon>
        <taxon>Eurotiomycetes</taxon>
        <taxon>Eurotiomycetidae</taxon>
        <taxon>Eurotiales</taxon>
        <taxon>Aspergillaceae</taxon>
        <taxon>Aspergillus</taxon>
        <taxon>Aspergillus subgen. Circumdati</taxon>
    </lineage>
</organism>
<accession>A0A395HMD8</accession>
<keyword evidence="1" id="KW-0732">Signal</keyword>
<dbReference type="Proteomes" id="UP000248961">
    <property type="component" value="Unassembled WGS sequence"/>
</dbReference>
<dbReference type="EMBL" id="KZ824307">
    <property type="protein sequence ID" value="RAL09101.1"/>
    <property type="molecule type" value="Genomic_DNA"/>
</dbReference>
<sequence length="167" mass="18078">MKSFLFIWLLPTATLAAAMPHSLRDVCAGLPTSGLLSAATNLLCEKITLTNEGCSVNVKFPWNLPKSSFTLDDDTSKTFLAQRGQTLQLDAQPKADHSAAVWTGTSDDGKNPTTYKVPLTGDLPDIKVSCPEICVATNKPCNINDPAMCCTRTCGVKPDIGPWYYCY</sequence>
<feature type="signal peptide" evidence="1">
    <location>
        <begin position="1"/>
        <end position="18"/>
    </location>
</feature>
<keyword evidence="3" id="KW-1185">Reference proteome</keyword>
<evidence type="ECO:0000313" key="2">
    <source>
        <dbReference type="EMBL" id="RAL09101.1"/>
    </source>
</evidence>
<evidence type="ECO:0000313" key="3">
    <source>
        <dbReference type="Proteomes" id="UP000248961"/>
    </source>
</evidence>
<feature type="chain" id="PRO_5017280411" evidence="1">
    <location>
        <begin position="19"/>
        <end position="167"/>
    </location>
</feature>
<reference evidence="2 3" key="1">
    <citation type="submission" date="2018-02" db="EMBL/GenBank/DDBJ databases">
        <title>The genomes of Aspergillus section Nigri reveals drivers in fungal speciation.</title>
        <authorList>
            <consortium name="DOE Joint Genome Institute"/>
            <person name="Vesth T.C."/>
            <person name="Nybo J."/>
            <person name="Theobald S."/>
            <person name="Brandl J."/>
            <person name="Frisvad J.C."/>
            <person name="Nielsen K.F."/>
            <person name="Lyhne E.K."/>
            <person name="Kogle M.E."/>
            <person name="Kuo A."/>
            <person name="Riley R."/>
            <person name="Clum A."/>
            <person name="Nolan M."/>
            <person name="Lipzen A."/>
            <person name="Salamov A."/>
            <person name="Henrissat B."/>
            <person name="Wiebenga A."/>
            <person name="De vries R.P."/>
            <person name="Grigoriev I.V."/>
            <person name="Mortensen U.H."/>
            <person name="Andersen M.R."/>
            <person name="Baker S.E."/>
        </authorList>
    </citation>
    <scope>NUCLEOTIDE SEQUENCE [LARGE SCALE GENOMIC DNA]</scope>
    <source>
        <strain evidence="2 3">CBS 101889</strain>
    </source>
</reference>
<dbReference type="GeneID" id="37201519"/>
<dbReference type="OrthoDB" id="4412246at2759"/>
<evidence type="ECO:0000256" key="1">
    <source>
        <dbReference type="SAM" id="SignalP"/>
    </source>
</evidence>
<proteinExistence type="predicted"/>
<dbReference type="VEuPathDB" id="FungiDB:BO97DRAFT_427775"/>
<name>A0A395HMD8_ASPHC</name>
<dbReference type="RefSeq" id="XP_025548255.1">
    <property type="nucleotide sequence ID" value="XM_025697230.1"/>
</dbReference>
<gene>
    <name evidence="2" type="ORF">BO97DRAFT_427775</name>
</gene>
<dbReference type="AlphaFoldDB" id="A0A395HMD8"/>